<name>A0A336MKI5_CULSO</name>
<evidence type="ECO:0000256" key="1">
    <source>
        <dbReference type="SAM" id="SignalP"/>
    </source>
</evidence>
<accession>A0A336MKI5</accession>
<dbReference type="AlphaFoldDB" id="A0A336MKI5"/>
<proteinExistence type="predicted"/>
<feature type="signal peptide" evidence="1">
    <location>
        <begin position="1"/>
        <end position="18"/>
    </location>
</feature>
<dbReference type="VEuPathDB" id="VectorBase:CSON001199"/>
<feature type="chain" id="PRO_5016369056" evidence="1">
    <location>
        <begin position="19"/>
        <end position="251"/>
    </location>
</feature>
<gene>
    <name evidence="2" type="primary">CSON001199</name>
</gene>
<reference evidence="2" key="1">
    <citation type="submission" date="2018-07" db="EMBL/GenBank/DDBJ databases">
        <authorList>
            <person name="Quirk P.G."/>
            <person name="Krulwich T.A."/>
        </authorList>
    </citation>
    <scope>NUCLEOTIDE SEQUENCE</scope>
</reference>
<protein>
    <submittedName>
        <fullName evidence="2">CSON001199 protein</fullName>
    </submittedName>
</protein>
<keyword evidence="1" id="KW-0732">Signal</keyword>
<sequence>MLLCFLTILIATLQITSAFLNFEGNKVYLFNIDSEYTIQQKNPIRNIADGTSAFMAVRTKDGNLFYSIKGSSEQELHRQNLQPINIANKNYDENLEDNALATLMYDLRPFRKYFTRKDFPEKLYKKIRLPMGTCNATIVIERRTHLTTVTITGSTKVCMISRKFMAELRGTLTQNTVIDEIQNELNIEYSNKEQNIKEIKITSFVDTHVRQTKIHTVRKVALKYVGAVTGIMDWEQKLLMQALSGDRSRRN</sequence>
<dbReference type="EMBL" id="UFQT01001181">
    <property type="protein sequence ID" value="SSX29373.1"/>
    <property type="molecule type" value="Genomic_DNA"/>
</dbReference>
<organism evidence="2">
    <name type="scientific">Culicoides sonorensis</name>
    <name type="common">Biting midge</name>
    <dbReference type="NCBI Taxonomy" id="179676"/>
    <lineage>
        <taxon>Eukaryota</taxon>
        <taxon>Metazoa</taxon>
        <taxon>Ecdysozoa</taxon>
        <taxon>Arthropoda</taxon>
        <taxon>Hexapoda</taxon>
        <taxon>Insecta</taxon>
        <taxon>Pterygota</taxon>
        <taxon>Neoptera</taxon>
        <taxon>Endopterygota</taxon>
        <taxon>Diptera</taxon>
        <taxon>Nematocera</taxon>
        <taxon>Chironomoidea</taxon>
        <taxon>Ceratopogonidae</taxon>
        <taxon>Ceratopogoninae</taxon>
        <taxon>Culicoides</taxon>
        <taxon>Monoculicoides</taxon>
    </lineage>
</organism>
<evidence type="ECO:0000313" key="2">
    <source>
        <dbReference type="EMBL" id="SSX29373.1"/>
    </source>
</evidence>